<dbReference type="AlphaFoldDB" id="A0A2W4TQQ3"/>
<reference evidence="2" key="1">
    <citation type="submission" date="2018-04" db="EMBL/GenBank/DDBJ databases">
        <authorList>
            <person name="Cornet L."/>
        </authorList>
    </citation>
    <scope>NUCLEOTIDE SEQUENCE [LARGE SCALE GENOMIC DNA]</scope>
</reference>
<dbReference type="EMBL" id="QBMC01000232">
    <property type="protein sequence ID" value="PZO09974.1"/>
    <property type="molecule type" value="Genomic_DNA"/>
</dbReference>
<evidence type="ECO:0000313" key="2">
    <source>
        <dbReference type="Proteomes" id="UP000249354"/>
    </source>
</evidence>
<comment type="caution">
    <text evidence="1">The sequence shown here is derived from an EMBL/GenBank/DDBJ whole genome shotgun (WGS) entry which is preliminary data.</text>
</comment>
<accession>A0A2W4TQQ3</accession>
<proteinExistence type="predicted"/>
<protein>
    <submittedName>
        <fullName evidence="1">Pilus assembly protein PilB</fullName>
    </submittedName>
</protein>
<name>A0A2W4TQQ3_9CYAN</name>
<dbReference type="InterPro" id="IPR027417">
    <property type="entry name" value="P-loop_NTPase"/>
</dbReference>
<sequence>MSEDELISEIYSAFEPFNPPPEGTYVNCDSVRGRWNIQRELGNQIVRSQQPTCQLYSGHRGVGKTTELLQLRGFLTEKGYEVVYFEAQNDVELQDAEYADILLACTKNLVQAIQLKGDNPLLDWMRTRWQSFKDLALTEVEWNDLKLEQQVGLFSKMTANIRAVPDLRRELRKRLNDSTPSLIAALNSFIEQAQAEMPAERKGIVIIADNLDRIAENTSSGRSNFDEIYLNRSELMSGLSCHVIYTVPIQMIYSPRVTRLENNYGKPDILPMVMVKSLEGELNSLGIDKLKEIICRRLHRIDARLVEPEYLENYVFDSADTLDRLCAMSGGHMRVLMQLLQKSIDWIEDLPITAEAAQIAIEEQRDTYRTAIMSDRLITLAQTHISKEFDGEERSLEMLLNRCLVEYRYYDENNQLKQWCDVHPLIEGFEQFKKALAKLESNQP</sequence>
<evidence type="ECO:0000313" key="1">
    <source>
        <dbReference type="EMBL" id="PZO09974.1"/>
    </source>
</evidence>
<organism evidence="1 2">
    <name type="scientific">Leptolyngbya foveolarum</name>
    <dbReference type="NCBI Taxonomy" id="47253"/>
    <lineage>
        <taxon>Bacteria</taxon>
        <taxon>Bacillati</taxon>
        <taxon>Cyanobacteriota</taxon>
        <taxon>Cyanophyceae</taxon>
        <taxon>Leptolyngbyales</taxon>
        <taxon>Leptolyngbyaceae</taxon>
        <taxon>Leptolyngbya group</taxon>
        <taxon>Leptolyngbya</taxon>
    </lineage>
</organism>
<dbReference type="Gene3D" id="3.40.50.300">
    <property type="entry name" value="P-loop containing nucleotide triphosphate hydrolases"/>
    <property type="match status" value="1"/>
</dbReference>
<dbReference type="Proteomes" id="UP000249354">
    <property type="component" value="Unassembled WGS sequence"/>
</dbReference>
<gene>
    <name evidence="1" type="ORF">DCF25_21120</name>
</gene>
<dbReference type="SUPFAM" id="SSF52540">
    <property type="entry name" value="P-loop containing nucleoside triphosphate hydrolases"/>
    <property type="match status" value="1"/>
</dbReference>
<reference evidence="1 2" key="2">
    <citation type="submission" date="2018-06" db="EMBL/GenBank/DDBJ databases">
        <title>Metagenomic assembly of (sub)arctic Cyanobacteria and their associated microbiome from non-axenic cultures.</title>
        <authorList>
            <person name="Baurain D."/>
        </authorList>
    </citation>
    <scope>NUCLEOTIDE SEQUENCE [LARGE SCALE GENOMIC DNA]</scope>
    <source>
        <strain evidence="1">ULC129bin1</strain>
    </source>
</reference>